<dbReference type="OrthoDB" id="90759at2"/>
<dbReference type="EMBL" id="LDPZ01000026">
    <property type="protein sequence ID" value="KTQ95007.1"/>
    <property type="molecule type" value="Genomic_DNA"/>
</dbReference>
<name>A0A175R6Q7_9HYPH</name>
<evidence type="ECO:0000313" key="2">
    <source>
        <dbReference type="Proteomes" id="UP000078272"/>
    </source>
</evidence>
<dbReference type="AlphaFoldDB" id="A0A175R6Q7"/>
<dbReference type="NCBIfam" id="TIGR01634">
    <property type="entry name" value="tail_P2_I"/>
    <property type="match status" value="1"/>
</dbReference>
<evidence type="ECO:0008006" key="3">
    <source>
        <dbReference type="Google" id="ProtNLM"/>
    </source>
</evidence>
<proteinExistence type="predicted"/>
<dbReference type="PATRIC" id="fig|401562.3.peg.2366"/>
<accession>A0A175R6Q7</accession>
<gene>
    <name evidence="1" type="ORF">NS226_13835</name>
</gene>
<dbReference type="RefSeq" id="WP_058635481.1">
    <property type="nucleotide sequence ID" value="NZ_LDPZ01000026.1"/>
</dbReference>
<comment type="caution">
    <text evidence="1">The sequence shown here is derived from an EMBL/GenBank/DDBJ whole genome shotgun (WGS) entry which is preliminary data.</text>
</comment>
<sequence>MADQILYNEAAPFERALAKAFTDALPVPIRDLLDPDRTPEAFLAFLAASESVDLWFADWPLARKRAMVRAARNGLAALKGTRAGPDAFIRFVDGVILDRISYPARFVLGRAKIGRTPIGHPPFTARYLVKVETFVPKRALVLGRGVLGRGVLRTPTREPLRRCLQALSASKGDATEYRADFAHRRVLRLDDAPSLDGGFRLGQFVNRTRL</sequence>
<organism evidence="1 2">
    <name type="scientific">Aureimonas ureilytica</name>
    <dbReference type="NCBI Taxonomy" id="401562"/>
    <lineage>
        <taxon>Bacteria</taxon>
        <taxon>Pseudomonadati</taxon>
        <taxon>Pseudomonadota</taxon>
        <taxon>Alphaproteobacteria</taxon>
        <taxon>Hyphomicrobiales</taxon>
        <taxon>Aurantimonadaceae</taxon>
        <taxon>Aureimonas</taxon>
    </lineage>
</organism>
<evidence type="ECO:0000313" key="1">
    <source>
        <dbReference type="EMBL" id="KTQ95007.1"/>
    </source>
</evidence>
<dbReference type="Pfam" id="PF09684">
    <property type="entry name" value="Tail_P2_I"/>
    <property type="match status" value="1"/>
</dbReference>
<dbReference type="InterPro" id="IPR006521">
    <property type="entry name" value="Tail_protein_I"/>
</dbReference>
<dbReference type="Proteomes" id="UP000078272">
    <property type="component" value="Unassembled WGS sequence"/>
</dbReference>
<protein>
    <recommendedName>
        <fullName evidence="3">Tail protein</fullName>
    </recommendedName>
</protein>
<reference evidence="1 2" key="1">
    <citation type="journal article" date="2016" name="Front. Microbiol.">
        <title>Genomic Resource of Rice Seed Associated Bacteria.</title>
        <authorList>
            <person name="Midha S."/>
            <person name="Bansal K."/>
            <person name="Sharma S."/>
            <person name="Kumar N."/>
            <person name="Patil P.P."/>
            <person name="Chaudhry V."/>
            <person name="Patil P.B."/>
        </authorList>
    </citation>
    <scope>NUCLEOTIDE SEQUENCE [LARGE SCALE GENOMIC DNA]</scope>
    <source>
        <strain evidence="1 2">NS226</strain>
    </source>
</reference>